<evidence type="ECO:0008006" key="3">
    <source>
        <dbReference type="Google" id="ProtNLM"/>
    </source>
</evidence>
<dbReference type="Proteomes" id="UP000070035">
    <property type="component" value="Unassembled WGS sequence"/>
</dbReference>
<dbReference type="InterPro" id="IPR003768">
    <property type="entry name" value="ScpA"/>
</dbReference>
<keyword evidence="2" id="KW-1185">Reference proteome</keyword>
<dbReference type="EMBL" id="LHXY01000044">
    <property type="protein sequence ID" value="KXB01266.1"/>
    <property type="molecule type" value="Genomic_DNA"/>
</dbReference>
<proteinExistence type="predicted"/>
<evidence type="ECO:0000313" key="1">
    <source>
        <dbReference type="EMBL" id="KXB01266.1"/>
    </source>
</evidence>
<protein>
    <recommendedName>
        <fullName evidence="3">Rad21/Rec8-like protein C-terminal eukaryotic domain-containing protein</fullName>
    </recommendedName>
</protein>
<evidence type="ECO:0000313" key="2">
    <source>
        <dbReference type="Proteomes" id="UP000070035"/>
    </source>
</evidence>
<reference evidence="1 2" key="1">
    <citation type="journal article" date="2016" name="Sci. Rep.">
        <title>Metabolic traits of an uncultured archaeal lineage -MSBL1- from brine pools of the Red Sea.</title>
        <authorList>
            <person name="Mwirichia R."/>
            <person name="Alam I."/>
            <person name="Rashid M."/>
            <person name="Vinu M."/>
            <person name="Ba-Alawi W."/>
            <person name="Anthony Kamau A."/>
            <person name="Kamanda Ngugi D."/>
            <person name="Goker M."/>
            <person name="Klenk H.P."/>
            <person name="Bajic V."/>
            <person name="Stingl U."/>
        </authorList>
    </citation>
    <scope>NUCLEOTIDE SEQUENCE [LARGE SCALE GENOMIC DNA]</scope>
    <source>
        <strain evidence="1">SCGC-AAA261F17</strain>
    </source>
</reference>
<comment type="caution">
    <text evidence="1">The sequence shown here is derived from an EMBL/GenBank/DDBJ whole genome shotgun (WGS) entry which is preliminary data.</text>
</comment>
<dbReference type="InterPro" id="IPR023093">
    <property type="entry name" value="ScpA-like_C"/>
</dbReference>
<organism evidence="1 2">
    <name type="scientific">candidate division MSBL1 archaeon SCGC-AAA261F17</name>
    <dbReference type="NCBI Taxonomy" id="1698274"/>
    <lineage>
        <taxon>Archaea</taxon>
        <taxon>Methanobacteriati</taxon>
        <taxon>Methanobacteriota</taxon>
        <taxon>candidate division MSBL1</taxon>
    </lineage>
</organism>
<dbReference type="PANTHER" id="PTHR33969:SF2">
    <property type="entry name" value="SEGREGATION AND CONDENSATION PROTEIN A"/>
    <property type="match status" value="1"/>
</dbReference>
<name>A0A133V4D6_9EURY</name>
<dbReference type="Pfam" id="PF02616">
    <property type="entry name" value="SMC_ScpA"/>
    <property type="match status" value="1"/>
</dbReference>
<dbReference type="Gene3D" id="1.10.10.580">
    <property type="entry name" value="Structural maintenance of chromosome 1. Chain E"/>
    <property type="match status" value="1"/>
</dbReference>
<gene>
    <name evidence="1" type="ORF">AKJ44_02710</name>
</gene>
<dbReference type="AlphaFoldDB" id="A0A133V4D6"/>
<accession>A0A133V4D6</accession>
<dbReference type="PANTHER" id="PTHR33969">
    <property type="entry name" value="SEGREGATION AND CONDENSATION PROTEIN A"/>
    <property type="match status" value="1"/>
</dbReference>
<dbReference type="Gene3D" id="6.10.250.2410">
    <property type="match status" value="1"/>
</dbReference>
<sequence>MPILFDQPFQILLDLAREEKIDPWDVDIEKLTDVYADRVREMEEHDLRVSGRAIYSASTLLRMKSNQPPYDGDSEDNGGELPEELTLGLPELGPLTVIKRSPRKITLPDLVDTLQETLKEPSHERARKETKVDSIKRMLDDYHVNIEEHIREFHEKVAALAPNGGMVSLNQLYPKENRLELVRALLLALFLSTTGKISLHQEESFGEIYVRLEEKPGA</sequence>